<comment type="subcellular location">
    <subcellularLocation>
        <location evidence="1">Nucleus</location>
    </subcellularLocation>
</comment>
<keyword evidence="6" id="KW-1185">Reference proteome</keyword>
<feature type="compositionally biased region" description="Low complexity" evidence="4">
    <location>
        <begin position="372"/>
        <end position="388"/>
    </location>
</feature>
<evidence type="ECO:0000256" key="1">
    <source>
        <dbReference type="ARBA" id="ARBA00004123"/>
    </source>
</evidence>
<feature type="compositionally biased region" description="Polar residues" evidence="4">
    <location>
        <begin position="21"/>
        <end position="39"/>
    </location>
</feature>
<feature type="region of interest" description="Disordered" evidence="4">
    <location>
        <begin position="21"/>
        <end position="78"/>
    </location>
</feature>
<dbReference type="GO" id="GO:0031490">
    <property type="term" value="F:chromatin DNA binding"/>
    <property type="evidence" value="ECO:0007669"/>
    <property type="project" value="TreeGrafter"/>
</dbReference>
<feature type="compositionally biased region" description="Low complexity" evidence="4">
    <location>
        <begin position="162"/>
        <end position="183"/>
    </location>
</feature>
<feature type="region of interest" description="Disordered" evidence="4">
    <location>
        <begin position="162"/>
        <end position="293"/>
    </location>
</feature>
<dbReference type="OrthoDB" id="10027956at2759"/>
<dbReference type="PANTHER" id="PTHR45781">
    <property type="entry name" value="AGAP000281-PA"/>
    <property type="match status" value="1"/>
</dbReference>
<dbReference type="InterPro" id="IPR051365">
    <property type="entry name" value="TOX_HMG-box_domain"/>
</dbReference>
<dbReference type="GO" id="GO:0005634">
    <property type="term" value="C:nucleus"/>
    <property type="evidence" value="ECO:0007669"/>
    <property type="project" value="UniProtKB-SubCell"/>
</dbReference>
<keyword evidence="2" id="KW-0238">DNA-binding</keyword>
<feature type="non-terminal residue" evidence="5">
    <location>
        <position position="586"/>
    </location>
</feature>
<feature type="compositionally biased region" description="Polar residues" evidence="4">
    <location>
        <begin position="121"/>
        <end position="139"/>
    </location>
</feature>
<proteinExistence type="predicted"/>
<feature type="region of interest" description="Disordered" evidence="4">
    <location>
        <begin position="121"/>
        <end position="150"/>
    </location>
</feature>
<protein>
    <submittedName>
        <fullName evidence="5">TOX4 protein</fullName>
    </submittedName>
</protein>
<feature type="region of interest" description="Disordered" evidence="4">
    <location>
        <begin position="477"/>
        <end position="498"/>
    </location>
</feature>
<dbReference type="PANTHER" id="PTHR45781:SF1">
    <property type="entry name" value="HMG BOX DOMAIN-CONTAINING PROTEIN"/>
    <property type="match status" value="1"/>
</dbReference>
<evidence type="ECO:0000256" key="2">
    <source>
        <dbReference type="ARBA" id="ARBA00023125"/>
    </source>
</evidence>
<evidence type="ECO:0000313" key="5">
    <source>
        <dbReference type="EMBL" id="KAG5337788.1"/>
    </source>
</evidence>
<name>A0A836GDM7_9HYME</name>
<evidence type="ECO:0000256" key="3">
    <source>
        <dbReference type="ARBA" id="ARBA00023242"/>
    </source>
</evidence>
<dbReference type="EMBL" id="JAANIB010003357">
    <property type="protein sequence ID" value="KAG5337788.1"/>
    <property type="molecule type" value="Genomic_DNA"/>
</dbReference>
<feature type="compositionally biased region" description="Low complexity" evidence="4">
    <location>
        <begin position="57"/>
        <end position="69"/>
    </location>
</feature>
<dbReference type="GO" id="GO:0006357">
    <property type="term" value="P:regulation of transcription by RNA polymerase II"/>
    <property type="evidence" value="ECO:0007669"/>
    <property type="project" value="TreeGrafter"/>
</dbReference>
<feature type="non-terminal residue" evidence="5">
    <location>
        <position position="1"/>
    </location>
</feature>
<feature type="region of interest" description="Disordered" evidence="4">
    <location>
        <begin position="364"/>
        <end position="400"/>
    </location>
</feature>
<dbReference type="AlphaFoldDB" id="A0A836GDM7"/>
<sequence length="586" mass="66903">HFCLLQRNNNFDLSLNVPQHHQTSYHHGSYNMSDQTFHTPSFGDEDFDIPTIHPQSHQQQQQQQQQQQHHQQHDSMQAYGQPQMIQGSSMQQSSDGLNLDTNGYQQQLYLQQEHSMQPINVSSAYGNSQSSYATMSSPRHQQHSGQQLLMLQQQQQQVQMQHMQYMHSQQQQQQQLQQQQQMQYRSPTGGSPTTMQANNIPETNNNTTTSEDSDDSTPHSGMVKESDRPLRPSTEPSDAPPPPIRGLGPGYTHEDCAKKRRTQSARYIKVFSRPATTASNSNPDKSITHSTRTKLNTRSVESKHYYKKKTEAAKKEYLKALAAYRASLVSKGAGENEQKQQTPQPQQQMQYSGYTGYANNTAPGNVTYQVYSPQHQPASPQHQQQQQQMAVNKKSSHHLAMQGNPQQSLMGSVMAPPHMTQQQQQHMQQQISQQQYMQVPQQQVQQVQVQQQQQQQIIHTSPPRAEFIKSEDLPMKSETLSSSSSPVNPSQVTMTGQRPSPCIHQGCPNPAISNNEWEDEYCSNECVVSHCRQEYYIKFLCLTREVSQLSGTDLILHEICYKTRKFKRHIFFYTCANSCLRGETLL</sequence>
<keyword evidence="3" id="KW-0539">Nucleus</keyword>
<accession>A0A836GDM7</accession>
<evidence type="ECO:0000313" key="6">
    <source>
        <dbReference type="Proteomes" id="UP000670152"/>
    </source>
</evidence>
<reference evidence="5 6" key="1">
    <citation type="submission" date="2020-02" db="EMBL/GenBank/DDBJ databases">
        <title>Relaxed selection underlies rapid genomic changes in the transitions from sociality to social parasitism in ants.</title>
        <authorList>
            <person name="Bi X."/>
        </authorList>
    </citation>
    <scope>NUCLEOTIDE SEQUENCE [LARGE SCALE GENOMIC DNA]</scope>
    <source>
        <strain evidence="5">BGI-DK2014b</strain>
        <tissue evidence="5">Whole body</tissue>
    </source>
</reference>
<feature type="compositionally biased region" description="Polar residues" evidence="4">
    <location>
        <begin position="486"/>
        <end position="498"/>
    </location>
</feature>
<comment type="caution">
    <text evidence="5">The sequence shown here is derived from an EMBL/GenBank/DDBJ whole genome shotgun (WGS) entry which is preliminary data.</text>
</comment>
<gene>
    <name evidence="5" type="primary">Tox4</name>
    <name evidence="5" type="ORF">G6Z77_0009925</name>
</gene>
<organism evidence="5 6">
    <name type="scientific">Acromyrmex heyeri</name>
    <dbReference type="NCBI Taxonomy" id="230685"/>
    <lineage>
        <taxon>Eukaryota</taxon>
        <taxon>Metazoa</taxon>
        <taxon>Ecdysozoa</taxon>
        <taxon>Arthropoda</taxon>
        <taxon>Hexapoda</taxon>
        <taxon>Insecta</taxon>
        <taxon>Pterygota</taxon>
        <taxon>Neoptera</taxon>
        <taxon>Endopterygota</taxon>
        <taxon>Hymenoptera</taxon>
        <taxon>Apocrita</taxon>
        <taxon>Aculeata</taxon>
        <taxon>Formicoidea</taxon>
        <taxon>Formicidae</taxon>
        <taxon>Myrmicinae</taxon>
        <taxon>Acromyrmex</taxon>
    </lineage>
</organism>
<feature type="compositionally biased region" description="Polar residues" evidence="4">
    <location>
        <begin position="184"/>
        <end position="201"/>
    </location>
</feature>
<evidence type="ECO:0000256" key="4">
    <source>
        <dbReference type="SAM" id="MobiDB-lite"/>
    </source>
</evidence>
<feature type="compositionally biased region" description="Polar residues" evidence="4">
    <location>
        <begin position="274"/>
        <end position="293"/>
    </location>
</feature>
<dbReference type="Proteomes" id="UP000670152">
    <property type="component" value="Unassembled WGS sequence"/>
</dbReference>